<gene>
    <name evidence="2" type="ORF">NLU13_8690</name>
</gene>
<evidence type="ECO:0000256" key="1">
    <source>
        <dbReference type="SAM" id="MobiDB-lite"/>
    </source>
</evidence>
<feature type="region of interest" description="Disordered" evidence="1">
    <location>
        <begin position="97"/>
        <end position="140"/>
    </location>
</feature>
<dbReference type="EMBL" id="JAPDFR010000008">
    <property type="protein sequence ID" value="KAK0384604.1"/>
    <property type="molecule type" value="Genomic_DNA"/>
</dbReference>
<proteinExistence type="predicted"/>
<accession>A0AA39L5H1</accession>
<reference evidence="2" key="1">
    <citation type="submission" date="2022-10" db="EMBL/GenBank/DDBJ databases">
        <title>Determination and structural analysis of whole genome sequence of Sarocladium strictum F4-1.</title>
        <authorList>
            <person name="Hu L."/>
            <person name="Jiang Y."/>
        </authorList>
    </citation>
    <scope>NUCLEOTIDE SEQUENCE</scope>
    <source>
        <strain evidence="2">F4-1</strain>
    </source>
</reference>
<name>A0AA39L5H1_SARSR</name>
<feature type="region of interest" description="Disordered" evidence="1">
    <location>
        <begin position="153"/>
        <end position="209"/>
    </location>
</feature>
<dbReference type="AlphaFoldDB" id="A0AA39L5H1"/>
<dbReference type="Proteomes" id="UP001175261">
    <property type="component" value="Unassembled WGS sequence"/>
</dbReference>
<organism evidence="2 3">
    <name type="scientific">Sarocladium strictum</name>
    <name type="common">Black bundle disease fungus</name>
    <name type="synonym">Acremonium strictum</name>
    <dbReference type="NCBI Taxonomy" id="5046"/>
    <lineage>
        <taxon>Eukaryota</taxon>
        <taxon>Fungi</taxon>
        <taxon>Dikarya</taxon>
        <taxon>Ascomycota</taxon>
        <taxon>Pezizomycotina</taxon>
        <taxon>Sordariomycetes</taxon>
        <taxon>Hypocreomycetidae</taxon>
        <taxon>Hypocreales</taxon>
        <taxon>Sarocladiaceae</taxon>
        <taxon>Sarocladium</taxon>
    </lineage>
</organism>
<evidence type="ECO:0000313" key="3">
    <source>
        <dbReference type="Proteomes" id="UP001175261"/>
    </source>
</evidence>
<comment type="caution">
    <text evidence="2">The sequence shown here is derived from an EMBL/GenBank/DDBJ whole genome shotgun (WGS) entry which is preliminary data.</text>
</comment>
<evidence type="ECO:0000313" key="2">
    <source>
        <dbReference type="EMBL" id="KAK0384604.1"/>
    </source>
</evidence>
<sequence length="289" mass="31968">MRSRLDQLAIKPGIFTTQQHPLSFGGHDNTHLMNLVNAVSYRAPKPQEWKCYDDTAFVPPPLTETMSETDTPDNRALRNAIAAETADRESARRFRQRQLDKAKSLHQARIATRRARAAAGESVGPPPKSPNPTEDPPAARGEDAMQYLGTLVEASSTVRSHRAKITLKRSSATSRTSRRRTRDGTRTALPNATSSNQLMEDTGKPDRAGVDVGTLRAIVESLVEESPHRDLDEVNRETDGYPTSFTQFIGQKDLERYLAVNEDAVLADAVHGSETTLGEKQVQMARCYT</sequence>
<protein>
    <submittedName>
        <fullName evidence="2">Uncharacterized protein</fullName>
    </submittedName>
</protein>
<feature type="compositionally biased region" description="Polar residues" evidence="1">
    <location>
        <begin position="188"/>
        <end position="199"/>
    </location>
</feature>
<feature type="compositionally biased region" description="Pro residues" evidence="1">
    <location>
        <begin position="124"/>
        <end position="135"/>
    </location>
</feature>
<keyword evidence="3" id="KW-1185">Reference proteome</keyword>